<dbReference type="NCBIfam" id="TIGR02158">
    <property type="entry name" value="PA_CoA_Oxy3"/>
    <property type="match status" value="1"/>
</dbReference>
<dbReference type="SUPFAM" id="SSF47240">
    <property type="entry name" value="Ferritin-like"/>
    <property type="match status" value="1"/>
</dbReference>
<dbReference type="PANTHER" id="PTHR30458">
    <property type="entry name" value="PHENYLACETIC ACID DEGRADATION PROTEIN PAA"/>
    <property type="match status" value="1"/>
</dbReference>
<dbReference type="PANTHER" id="PTHR30458:SF0">
    <property type="entry name" value="1,2-PHENYLACETYL-COA EPOXIDASE, SUBUNIT C"/>
    <property type="match status" value="1"/>
</dbReference>
<dbReference type="OrthoDB" id="304275at2157"/>
<dbReference type="EMBL" id="REGA01000007">
    <property type="protein sequence ID" value="RQG94829.1"/>
    <property type="molecule type" value="Genomic_DNA"/>
</dbReference>
<dbReference type="Proteomes" id="UP000282323">
    <property type="component" value="Unassembled WGS sequence"/>
</dbReference>
<dbReference type="Gene3D" id="1.20.1260.10">
    <property type="match status" value="1"/>
</dbReference>
<reference evidence="2 3" key="1">
    <citation type="submission" date="2018-10" db="EMBL/GenBank/DDBJ databases">
        <title>Natrarchaeobius chitinivorans gen. nov., sp. nov., and Natrarchaeobius haloalkaliphilus sp. nov., alkaliphilic, chitin-utilizing haloarchaea from hypersaline alkaline lakes.</title>
        <authorList>
            <person name="Sorokin D.Y."/>
            <person name="Elcheninov A.G."/>
            <person name="Kostrikina N.A."/>
            <person name="Bale N.J."/>
            <person name="Sinninghe Damste J.S."/>
            <person name="Khijniak T.V."/>
            <person name="Kublanov I.V."/>
            <person name="Toshchakov S.V."/>
        </authorList>
    </citation>
    <scope>NUCLEOTIDE SEQUENCE [LARGE SCALE GENOMIC DNA]</scope>
    <source>
        <strain evidence="2 3">AArcht4T</strain>
    </source>
</reference>
<dbReference type="InterPro" id="IPR007814">
    <property type="entry name" value="PaaA_PaaC"/>
</dbReference>
<dbReference type="InterPro" id="IPR052703">
    <property type="entry name" value="Aromatic_CoA_ox/epox"/>
</dbReference>
<feature type="region of interest" description="Disordered" evidence="1">
    <location>
        <begin position="226"/>
        <end position="247"/>
    </location>
</feature>
<name>A0A3N6P895_NATCH</name>
<dbReference type="InterPro" id="IPR011882">
    <property type="entry name" value="PaaC"/>
</dbReference>
<keyword evidence="3" id="KW-1185">Reference proteome</keyword>
<organism evidence="2 3">
    <name type="scientific">Natrarchaeobius chitinivorans</name>
    <dbReference type="NCBI Taxonomy" id="1679083"/>
    <lineage>
        <taxon>Archaea</taxon>
        <taxon>Methanobacteriati</taxon>
        <taxon>Methanobacteriota</taxon>
        <taxon>Stenosarchaea group</taxon>
        <taxon>Halobacteria</taxon>
        <taxon>Halobacteriales</taxon>
        <taxon>Natrialbaceae</taxon>
        <taxon>Natrarchaeobius</taxon>
    </lineage>
</organism>
<dbReference type="RefSeq" id="WP_124195489.1">
    <property type="nucleotide sequence ID" value="NZ_REGA01000007.1"/>
</dbReference>
<dbReference type="InterPro" id="IPR009078">
    <property type="entry name" value="Ferritin-like_SF"/>
</dbReference>
<comment type="caution">
    <text evidence="2">The sequence shown here is derived from an EMBL/GenBank/DDBJ whole genome shotgun (WGS) entry which is preliminary data.</text>
</comment>
<dbReference type="AlphaFoldDB" id="A0A3N6P895"/>
<dbReference type="GO" id="GO:0005829">
    <property type="term" value="C:cytosol"/>
    <property type="evidence" value="ECO:0007669"/>
    <property type="project" value="TreeGrafter"/>
</dbReference>
<proteinExistence type="predicted"/>
<dbReference type="InterPro" id="IPR012347">
    <property type="entry name" value="Ferritin-like"/>
</dbReference>
<dbReference type="Pfam" id="PF05138">
    <property type="entry name" value="PaaA_PaaC"/>
    <property type="match status" value="1"/>
</dbReference>
<sequence>MTPSIPDDSRTETLEFLLAIADDEYFTGHRLGMWLAVSPTLEEDNALTSIAQDELGHARLWYDVVADERSTTTDDLAIGRGHDDRRNSILVEREHHDFADAIVRSYLYDRAELLFLESIRDGDVEALADTASVALNEEPFHREHAAKWLEVLHATDEGTERLERAFETNLEAASDLFAFEESQQDALVDAGVLARSPDELAETWETEVTKTLSELPIDVDSQAVADAVSNSPSTNGRRGEHTDEFPAVLEEMEPATIDQI</sequence>
<dbReference type="GO" id="GO:0010124">
    <property type="term" value="P:phenylacetate catabolic process"/>
    <property type="evidence" value="ECO:0007669"/>
    <property type="project" value="InterPro"/>
</dbReference>
<evidence type="ECO:0000313" key="2">
    <source>
        <dbReference type="EMBL" id="RQG94829.1"/>
    </source>
</evidence>
<accession>A0A3N6P895</accession>
<gene>
    <name evidence="2" type="primary">paaI</name>
    <name evidence="2" type="ORF">EA473_10025</name>
</gene>
<protein>
    <submittedName>
        <fullName evidence="2">Phenylacetate-CoA oxygenase subunit PaaI</fullName>
    </submittedName>
</protein>
<evidence type="ECO:0000313" key="3">
    <source>
        <dbReference type="Proteomes" id="UP000282323"/>
    </source>
</evidence>
<evidence type="ECO:0000256" key="1">
    <source>
        <dbReference type="SAM" id="MobiDB-lite"/>
    </source>
</evidence>